<evidence type="ECO:0000313" key="1">
    <source>
        <dbReference type="EMBL" id="RZB13208.1"/>
    </source>
</evidence>
<name>A0A4Q6ICX2_9RICK</name>
<organism evidence="1 2">
    <name type="scientific">Ehrlichia minasensis</name>
    <dbReference type="NCBI Taxonomy" id="1242993"/>
    <lineage>
        <taxon>Bacteria</taxon>
        <taxon>Pseudomonadati</taxon>
        <taxon>Pseudomonadota</taxon>
        <taxon>Alphaproteobacteria</taxon>
        <taxon>Rickettsiales</taxon>
        <taxon>Anaplasmataceae</taxon>
        <taxon>Ehrlichia</taxon>
    </lineage>
</organism>
<comment type="caution">
    <text evidence="1">The sequence shown here is derived from an EMBL/GenBank/DDBJ whole genome shotgun (WGS) entry which is preliminary data.</text>
</comment>
<dbReference type="AlphaFoldDB" id="A0A4Q6ICX2"/>
<reference evidence="1 2" key="1">
    <citation type="submission" date="2018-06" db="EMBL/GenBank/DDBJ databases">
        <title>Complete Genome Sequence of Ehrlichia minasensis Isolated From Cattle.</title>
        <authorList>
            <person name="Aguiar D.M."/>
            <person name="Araujo J.P.A.Jr."/>
            <person name="Nakazato L."/>
            <person name="Bard E."/>
            <person name="Cabezas-Cruz A."/>
        </authorList>
    </citation>
    <scope>NUCLEOTIDE SEQUENCE [LARGE SCALE GENOMIC DNA]</scope>
    <source>
        <strain evidence="1 2">B11</strain>
    </source>
</reference>
<sequence length="202" mass="22786">MDLTLLLLNNGKPFLIPTNKCHIKKNADGQVQSCTTDDPSLNSNLGAPDPQSPYADYHTLYLSRFTKYALITSVRFPVDMVFLFGKSEVSDQVTFLFIKIPKESVRTLSEHGTLLDGSFLVGGGIANQNFNDIPYQRHVKDLFQVLKNRIRVNFSTQVCNNYVLSFFDAEGNLFDTEYVNTKLEDTILEPSTGDTLYIKTLQ</sequence>
<dbReference type="Proteomes" id="UP000293377">
    <property type="component" value="Unassembled WGS sequence"/>
</dbReference>
<evidence type="ECO:0000313" key="2">
    <source>
        <dbReference type="Proteomes" id="UP000293377"/>
    </source>
</evidence>
<accession>A0A4Q6ICX2</accession>
<protein>
    <submittedName>
        <fullName evidence="1">Uncharacterized protein</fullName>
    </submittedName>
</protein>
<proteinExistence type="predicted"/>
<gene>
    <name evidence="1" type="ORF">DRF75_00675</name>
</gene>
<dbReference type="RefSeq" id="WP_045171386.1">
    <property type="nucleotide sequence ID" value="NZ_QOHL01000001.1"/>
</dbReference>
<dbReference type="EMBL" id="QOHL01000001">
    <property type="protein sequence ID" value="RZB13208.1"/>
    <property type="molecule type" value="Genomic_DNA"/>
</dbReference>
<keyword evidence="2" id="KW-1185">Reference proteome</keyword>